<proteinExistence type="predicted"/>
<name>A0ABN8EMX3_9BACT</name>
<organism evidence="1 2">
    <name type="scientific">Emticicia aquatica</name>
    <dbReference type="NCBI Taxonomy" id="1681835"/>
    <lineage>
        <taxon>Bacteria</taxon>
        <taxon>Pseudomonadati</taxon>
        <taxon>Bacteroidota</taxon>
        <taxon>Cytophagia</taxon>
        <taxon>Cytophagales</taxon>
        <taxon>Leadbetterellaceae</taxon>
        <taxon>Emticicia</taxon>
    </lineage>
</organism>
<gene>
    <name evidence="1" type="ORF">EMA8858_00323</name>
</gene>
<dbReference type="EMBL" id="CAKLPY010000001">
    <property type="protein sequence ID" value="CAH0994214.1"/>
    <property type="molecule type" value="Genomic_DNA"/>
</dbReference>
<accession>A0ABN8EMX3</accession>
<evidence type="ECO:0000313" key="2">
    <source>
        <dbReference type="Proteomes" id="UP000837932"/>
    </source>
</evidence>
<sequence>MARQKGVMKYVGTIGDVRHFKIKGNQGYFAGMIGGPTGEQIATAPEFARTRENMNEFAGCAMVGKSLRVYLASLLKSMADNQVTGRLTAIMKKINLEDGSEARGQRAVLISTVPQYLEGFEFNRFVSFGGTITAPFTITPTVERDSSTVVFQPFNPLSYLNIPSGATHFRLVNAISAISDFQFNATTGGYEPKEPVLNELVDIKYSAFIPVNAVTPAITITSAFAGSPTLTSDVSVLNVIGIEFFQDVNGNKYLFSQGNCMKICKIF</sequence>
<comment type="caution">
    <text evidence="1">The sequence shown here is derived from an EMBL/GenBank/DDBJ whole genome shotgun (WGS) entry which is preliminary data.</text>
</comment>
<protein>
    <submittedName>
        <fullName evidence="1">Uncharacterized protein</fullName>
    </submittedName>
</protein>
<evidence type="ECO:0000313" key="1">
    <source>
        <dbReference type="EMBL" id="CAH0994214.1"/>
    </source>
</evidence>
<dbReference type="RefSeq" id="WP_238803965.1">
    <property type="nucleotide sequence ID" value="NZ_CAKLPY010000001.1"/>
</dbReference>
<keyword evidence="2" id="KW-1185">Reference proteome</keyword>
<reference evidence="1" key="1">
    <citation type="submission" date="2021-12" db="EMBL/GenBank/DDBJ databases">
        <authorList>
            <person name="Rodrigo-Torres L."/>
            <person name="Arahal R. D."/>
            <person name="Lucena T."/>
        </authorList>
    </citation>
    <scope>NUCLEOTIDE SEQUENCE</scope>
    <source>
        <strain evidence="1">CECT 8858</strain>
    </source>
</reference>
<dbReference type="Proteomes" id="UP000837932">
    <property type="component" value="Unassembled WGS sequence"/>
</dbReference>